<protein>
    <recommendedName>
        <fullName evidence="3">CCHC-type domain-containing protein</fullName>
    </recommendedName>
</protein>
<evidence type="ECO:0000259" key="3">
    <source>
        <dbReference type="PROSITE" id="PS50158"/>
    </source>
</evidence>
<dbReference type="AlphaFoldDB" id="A0A7J9GLE9"/>
<feature type="compositionally biased region" description="Basic and acidic residues" evidence="2">
    <location>
        <begin position="146"/>
        <end position="159"/>
    </location>
</feature>
<comment type="caution">
    <text evidence="4">The sequence shown here is derived from an EMBL/GenBank/DDBJ whole genome shotgun (WGS) entry which is preliminary data.</text>
</comment>
<dbReference type="InterPro" id="IPR001878">
    <property type="entry name" value="Znf_CCHC"/>
</dbReference>
<organism evidence="4 5">
    <name type="scientific">Gossypium harknessii</name>
    <dbReference type="NCBI Taxonomy" id="34285"/>
    <lineage>
        <taxon>Eukaryota</taxon>
        <taxon>Viridiplantae</taxon>
        <taxon>Streptophyta</taxon>
        <taxon>Embryophyta</taxon>
        <taxon>Tracheophyta</taxon>
        <taxon>Spermatophyta</taxon>
        <taxon>Magnoliopsida</taxon>
        <taxon>eudicotyledons</taxon>
        <taxon>Gunneridae</taxon>
        <taxon>Pentapetalae</taxon>
        <taxon>rosids</taxon>
        <taxon>malvids</taxon>
        <taxon>Malvales</taxon>
        <taxon>Malvaceae</taxon>
        <taxon>Malvoideae</taxon>
        <taxon>Gossypium</taxon>
    </lineage>
</organism>
<name>A0A7J9GLE9_9ROSI</name>
<gene>
    <name evidence="4" type="ORF">Gohar_008794</name>
</gene>
<feature type="region of interest" description="Disordered" evidence="2">
    <location>
        <begin position="130"/>
        <end position="159"/>
    </location>
</feature>
<feature type="domain" description="CCHC-type" evidence="3">
    <location>
        <begin position="168"/>
        <end position="183"/>
    </location>
</feature>
<keyword evidence="1" id="KW-0862">Zinc</keyword>
<dbReference type="Proteomes" id="UP000593560">
    <property type="component" value="Unassembled WGS sequence"/>
</dbReference>
<keyword evidence="5" id="KW-1185">Reference proteome</keyword>
<evidence type="ECO:0000313" key="4">
    <source>
        <dbReference type="EMBL" id="MBA0798178.1"/>
    </source>
</evidence>
<evidence type="ECO:0000256" key="1">
    <source>
        <dbReference type="PROSITE-ProRule" id="PRU00047"/>
    </source>
</evidence>
<keyword evidence="1" id="KW-0479">Metal-binding</keyword>
<keyword evidence="1" id="KW-0863">Zinc-finger</keyword>
<sequence length="189" mass="21796">MWSRAFLGFTCKSNIVDKNLCEAFNSSIVEARFKSIIRIFKDIRTKMMSRIVQKKKLCNGQKQKYGPFVKSSGIPCAHACAAMYHLGLQPDDYMHECYHIETYKKAYSFPMQPINGPHDWEKTGIEPMLPPIERKIPRSPKKNRKMAKDESKKMKPDRLSRKGLIMTCTQCGQHGHDKRSCTQGNEHAK</sequence>
<dbReference type="PROSITE" id="PS50158">
    <property type="entry name" value="ZF_CCHC"/>
    <property type="match status" value="1"/>
</dbReference>
<proteinExistence type="predicted"/>
<evidence type="ECO:0000313" key="5">
    <source>
        <dbReference type="Proteomes" id="UP000593560"/>
    </source>
</evidence>
<accession>A0A7J9GLE9</accession>
<dbReference type="EMBL" id="JABFAD010000005">
    <property type="protein sequence ID" value="MBA0798178.1"/>
    <property type="molecule type" value="Genomic_DNA"/>
</dbReference>
<reference evidence="4 5" key="1">
    <citation type="journal article" date="2019" name="Genome Biol. Evol.">
        <title>Insights into the evolution of the New World diploid cottons (Gossypium, subgenus Houzingenia) based on genome sequencing.</title>
        <authorList>
            <person name="Grover C.E."/>
            <person name="Arick M.A. 2nd"/>
            <person name="Thrash A."/>
            <person name="Conover J.L."/>
            <person name="Sanders W.S."/>
            <person name="Peterson D.G."/>
            <person name="Frelichowski J.E."/>
            <person name="Scheffler J.A."/>
            <person name="Scheffler B.E."/>
            <person name="Wendel J.F."/>
        </authorList>
    </citation>
    <scope>NUCLEOTIDE SEQUENCE [LARGE SCALE GENOMIC DNA]</scope>
    <source>
        <strain evidence="4">0</strain>
        <tissue evidence="4">Leaf</tissue>
    </source>
</reference>
<evidence type="ECO:0000256" key="2">
    <source>
        <dbReference type="SAM" id="MobiDB-lite"/>
    </source>
</evidence>
<dbReference type="OrthoDB" id="998385at2759"/>
<dbReference type="GO" id="GO:0003676">
    <property type="term" value="F:nucleic acid binding"/>
    <property type="evidence" value="ECO:0007669"/>
    <property type="project" value="InterPro"/>
</dbReference>
<dbReference type="GO" id="GO:0008270">
    <property type="term" value="F:zinc ion binding"/>
    <property type="evidence" value="ECO:0007669"/>
    <property type="project" value="UniProtKB-KW"/>
</dbReference>